<dbReference type="AlphaFoldDB" id="A0A6P7U5L7"/>
<dbReference type="GO" id="GO:0003824">
    <property type="term" value="F:catalytic activity"/>
    <property type="evidence" value="ECO:0007669"/>
    <property type="project" value="InterPro"/>
</dbReference>
<organism evidence="2 3">
    <name type="scientific">Octopus sinensis</name>
    <name type="common">East Asian common octopus</name>
    <dbReference type="NCBI Taxonomy" id="2607531"/>
    <lineage>
        <taxon>Eukaryota</taxon>
        <taxon>Metazoa</taxon>
        <taxon>Spiralia</taxon>
        <taxon>Lophotrochozoa</taxon>
        <taxon>Mollusca</taxon>
        <taxon>Cephalopoda</taxon>
        <taxon>Coleoidea</taxon>
        <taxon>Octopodiformes</taxon>
        <taxon>Octopoda</taxon>
        <taxon>Incirrata</taxon>
        <taxon>Octopodidae</taxon>
        <taxon>Octopus</taxon>
    </lineage>
</organism>
<evidence type="ECO:0000313" key="2">
    <source>
        <dbReference type="Proteomes" id="UP000515154"/>
    </source>
</evidence>
<keyword evidence="2" id="KW-1185">Reference proteome</keyword>
<feature type="domain" description="Endonuclease/exonuclease/phosphatase" evidence="1">
    <location>
        <begin position="164"/>
        <end position="277"/>
    </location>
</feature>
<name>A0A6P7U5L7_9MOLL</name>
<dbReference type="KEGG" id="osn:115231817"/>
<dbReference type="PANTHER" id="PTHR33273:SF4">
    <property type="entry name" value="ENDONUCLEASE_EXONUCLEASE_PHOSPHATASE DOMAIN-CONTAINING PROTEIN"/>
    <property type="match status" value="1"/>
</dbReference>
<protein>
    <submittedName>
        <fullName evidence="3">Uncharacterized protein LOC115231817</fullName>
    </submittedName>
</protein>
<evidence type="ECO:0000313" key="3">
    <source>
        <dbReference type="RefSeq" id="XP_029657610.1"/>
    </source>
</evidence>
<dbReference type="Gene3D" id="3.60.10.10">
    <property type="entry name" value="Endonuclease/exonuclease/phosphatase"/>
    <property type="match status" value="1"/>
</dbReference>
<dbReference type="Pfam" id="PF14529">
    <property type="entry name" value="Exo_endo_phos_2"/>
    <property type="match status" value="1"/>
</dbReference>
<proteinExistence type="predicted"/>
<dbReference type="RefSeq" id="XP_029657610.1">
    <property type="nucleotide sequence ID" value="XM_029801750.1"/>
</dbReference>
<dbReference type="PANTHER" id="PTHR33273">
    <property type="entry name" value="DOMAIN-CONTAINING PROTEIN, PUTATIVE-RELATED"/>
    <property type="match status" value="1"/>
</dbReference>
<evidence type="ECO:0000259" key="1">
    <source>
        <dbReference type="Pfam" id="PF14529"/>
    </source>
</evidence>
<sequence>MWFTFSGGAGYSPKRYLKRTICSPPTRGLPPGRHLLNVGTYYRLLLLTSGDVEQNPGPKLTIQCLNIDGIRGKTAELASFLEENRIDICLLQETKLSKRIPTPLFAGYDALRCDRESEHGGGLLTLIKRGIKYFENPLPYTSLKKDSNTEIIGISLMTSYGRLEIANVYVPPPGSCKKGYRFDLSSLDKLDNLLLCGDLNAKHPAWFRYQTADARGNLLISQLQKLIILNNPKKNTRTPYNSKDTRTSPDLSICSPRLSPIIKWSVRYDLRSDHHSMIMRMNCSPHLILKPNYFYDYENADWNAFANYVDSRLQNFHPKNFSSLDRAVESFNKTIIDARNLIIRRACIRSGSSKYDSRTKKLIRERTSLKKRKYRPKVIIDRIRALNMLITNNTNQVQRKKLSRISRAMNKQASISAMWTMLRRLKNPDERKTETYQLNLNNFMKHCVKISHIPYKK</sequence>
<dbReference type="InterPro" id="IPR005135">
    <property type="entry name" value="Endo/exonuclease/phosphatase"/>
</dbReference>
<gene>
    <name evidence="3" type="primary">LOC115231817</name>
</gene>
<reference evidence="3" key="1">
    <citation type="submission" date="2025-08" db="UniProtKB">
        <authorList>
            <consortium name="RefSeq"/>
        </authorList>
    </citation>
    <scope>IDENTIFICATION</scope>
</reference>
<dbReference type="InterPro" id="IPR036691">
    <property type="entry name" value="Endo/exonu/phosph_ase_sf"/>
</dbReference>
<dbReference type="Proteomes" id="UP000515154">
    <property type="component" value="Unplaced"/>
</dbReference>
<accession>A0A6P7U5L7</accession>
<dbReference type="SUPFAM" id="SSF56219">
    <property type="entry name" value="DNase I-like"/>
    <property type="match status" value="1"/>
</dbReference>